<dbReference type="InterPro" id="IPR033856">
    <property type="entry name" value="Trp_halogen"/>
</dbReference>
<dbReference type="Proteomes" id="UP000033200">
    <property type="component" value="Chromosome"/>
</dbReference>
<dbReference type="InterPro" id="IPR036188">
    <property type="entry name" value="FAD/NAD-bd_sf"/>
</dbReference>
<evidence type="ECO:0000313" key="4">
    <source>
        <dbReference type="Proteomes" id="UP000033200"/>
    </source>
</evidence>
<feature type="binding site" evidence="2">
    <location>
        <position position="350"/>
    </location>
    <ligand>
        <name>FAD</name>
        <dbReference type="ChEBI" id="CHEBI:57692"/>
    </ligand>
</feature>
<feature type="binding site" evidence="2">
    <location>
        <begin position="14"/>
        <end position="17"/>
    </location>
    <ligand>
        <name>FAD</name>
        <dbReference type="ChEBI" id="CHEBI:57692"/>
    </ligand>
</feature>
<evidence type="ECO:0000313" key="3">
    <source>
        <dbReference type="EMBL" id="AIT06200.1"/>
    </source>
</evidence>
<proteinExistence type="predicted"/>
<accession>A0A097EF52</accession>
<dbReference type="KEGG" id="stax:MC45_07120"/>
<dbReference type="EMBL" id="CP009571">
    <property type="protein sequence ID" value="AIT06200.1"/>
    <property type="molecule type" value="Genomic_DNA"/>
</dbReference>
<dbReference type="AlphaFoldDB" id="A0A097EF52"/>
<dbReference type="PIRSF" id="PIRSF011396">
    <property type="entry name" value="Trp_halogenase"/>
    <property type="match status" value="1"/>
</dbReference>
<name>A0A097EF52_9SPHN</name>
<feature type="binding site" evidence="2">
    <location>
        <position position="346"/>
    </location>
    <ligand>
        <name>L-tryptophan</name>
        <dbReference type="ChEBI" id="CHEBI:57912"/>
    </ligand>
</feature>
<protein>
    <submittedName>
        <fullName evidence="3">Tryptophan halogenase</fullName>
    </submittedName>
</protein>
<evidence type="ECO:0000256" key="1">
    <source>
        <dbReference type="PIRSR" id="PIRSR011396-1"/>
    </source>
</evidence>
<dbReference type="GO" id="GO:0000166">
    <property type="term" value="F:nucleotide binding"/>
    <property type="evidence" value="ECO:0007669"/>
    <property type="project" value="UniProtKB-KW"/>
</dbReference>
<dbReference type="PANTHER" id="PTHR43747:SF4">
    <property type="entry name" value="FLAVIN-DEPENDENT TRYPTOPHAN HALOGENASE"/>
    <property type="match status" value="1"/>
</dbReference>
<dbReference type="PANTHER" id="PTHR43747">
    <property type="entry name" value="FAD-BINDING PROTEIN"/>
    <property type="match status" value="1"/>
</dbReference>
<dbReference type="HOGENOM" id="CLU_022247_1_0_5"/>
<keyword evidence="2" id="KW-0274">FAD</keyword>
<sequence>MRDDAIRRVVIVGGGTAGWMAAAAMSRVLGEMPGLTIELIESDEIGTVGVGEATIPQIVLFNKMLGLDEAQFMRETRATYKLGIEFVDWVRPGHRYVHPFGSYGLDMKGIEFHHFWLKGQALGDTTPLDAYSLAIVAGLQGRFGHPRPDQPGSPLSKLSYAFQFDAGLYAQLLRRLAEANGVRRIEGRIVAAERDGETGHVSAVALAAGTRVAGDLFIDCSGFRGLLIEGEMQAGFEDWSAWLPCDRAVAVPCAHGGDRQPLTRSTARAAGWQWRIPLQHRIGNGYVYASDYLSDDEAAATLLANLDGAPLADPRFLRFTAGHRRRAWVGNVVALGLAGGFLEPLESTSIHLVQSAIARLLTYWPTRRFDRVEIDKFNAAHVADYLDIRDFLVLHYKATQRRDTAFWDYCRMLAPPPGLAEKLAVFAANGRVFREHDELFTETSWLSVMVGQGVAAGGYHPAADLLSDAETLSRLNHIRRVVEETAHLLPRQDELLAHYGCAMTGVAA</sequence>
<feature type="active site" evidence="1">
    <location>
        <position position="81"/>
    </location>
</feature>
<keyword evidence="2" id="KW-0285">Flavoprotein</keyword>
<gene>
    <name evidence="3" type="ORF">MC45_07120</name>
</gene>
<organism evidence="3 4">
    <name type="scientific">Sphingomonas taxi</name>
    <dbReference type="NCBI Taxonomy" id="1549858"/>
    <lineage>
        <taxon>Bacteria</taxon>
        <taxon>Pseudomonadati</taxon>
        <taxon>Pseudomonadota</taxon>
        <taxon>Alphaproteobacteria</taxon>
        <taxon>Sphingomonadales</taxon>
        <taxon>Sphingomonadaceae</taxon>
        <taxon>Sphingomonas</taxon>
    </lineage>
</organism>
<dbReference type="STRING" id="1549858.MC45_07120"/>
<keyword evidence="2" id="KW-0547">Nucleotide-binding</keyword>
<dbReference type="InterPro" id="IPR006905">
    <property type="entry name" value="Flavin_halogenase"/>
</dbReference>
<dbReference type="RefSeq" id="WP_038661259.1">
    <property type="nucleotide sequence ID" value="NZ_CP009571.1"/>
</dbReference>
<reference evidence="3 4" key="1">
    <citation type="submission" date="2014-09" db="EMBL/GenBank/DDBJ databases">
        <title>Using Illumina technology Improving SMRT sequencing Genome Assembly by RASTools.</title>
        <authorList>
            <person name="Zhou Y."/>
            <person name="Ma T."/>
            <person name="Liu T."/>
        </authorList>
    </citation>
    <scope>NUCLEOTIDE SEQUENCE [LARGE SCALE GENOMIC DNA]</scope>
    <source>
        <strain evidence="3 4">ATCC 55669</strain>
    </source>
</reference>
<keyword evidence="4" id="KW-1185">Reference proteome</keyword>
<dbReference type="eggNOG" id="COG0644">
    <property type="taxonomic scope" value="Bacteria"/>
</dbReference>
<dbReference type="SUPFAM" id="SSF51905">
    <property type="entry name" value="FAD/NAD(P)-binding domain"/>
    <property type="match status" value="1"/>
</dbReference>
<dbReference type="InterPro" id="IPR050816">
    <property type="entry name" value="Flavin-dep_Halogenase_NPB"/>
</dbReference>
<feature type="binding site" evidence="2">
    <location>
        <position position="81"/>
    </location>
    <ligand>
        <name>7-chloro-L-tryptophan</name>
        <dbReference type="ChEBI" id="CHEBI:58713"/>
    </ligand>
</feature>
<feature type="binding site" evidence="2">
    <location>
        <position position="337"/>
    </location>
    <ligand>
        <name>FAD</name>
        <dbReference type="ChEBI" id="CHEBI:57692"/>
    </ligand>
</feature>
<dbReference type="GO" id="GO:0004497">
    <property type="term" value="F:monooxygenase activity"/>
    <property type="evidence" value="ECO:0007669"/>
    <property type="project" value="InterPro"/>
</dbReference>
<evidence type="ECO:0000256" key="2">
    <source>
        <dbReference type="PIRSR" id="PIRSR011396-2"/>
    </source>
</evidence>
<dbReference type="Gene3D" id="3.50.50.60">
    <property type="entry name" value="FAD/NAD(P)-binding domain"/>
    <property type="match status" value="1"/>
</dbReference>
<dbReference type="Pfam" id="PF04820">
    <property type="entry name" value="Trp_halogenase"/>
    <property type="match status" value="1"/>
</dbReference>